<organism evidence="1">
    <name type="scientific">freshwater metagenome</name>
    <dbReference type="NCBI Taxonomy" id="449393"/>
    <lineage>
        <taxon>unclassified sequences</taxon>
        <taxon>metagenomes</taxon>
        <taxon>ecological metagenomes</taxon>
    </lineage>
</organism>
<accession>A0A6J7EFJ7</accession>
<gene>
    <name evidence="1" type="ORF">UFOPK3376_01340</name>
</gene>
<evidence type="ECO:0000313" key="1">
    <source>
        <dbReference type="EMBL" id="CAB4879239.1"/>
    </source>
</evidence>
<dbReference type="EMBL" id="CAFBLP010000029">
    <property type="protein sequence ID" value="CAB4879239.1"/>
    <property type="molecule type" value="Genomic_DNA"/>
</dbReference>
<dbReference type="AlphaFoldDB" id="A0A6J7EFJ7"/>
<name>A0A6J7EFJ7_9ZZZZ</name>
<proteinExistence type="predicted"/>
<protein>
    <submittedName>
        <fullName evidence="1">Unannotated protein</fullName>
    </submittedName>
</protein>
<reference evidence="1" key="1">
    <citation type="submission" date="2020-05" db="EMBL/GenBank/DDBJ databases">
        <authorList>
            <person name="Chiriac C."/>
            <person name="Salcher M."/>
            <person name="Ghai R."/>
            <person name="Kavagutti S V."/>
        </authorList>
    </citation>
    <scope>NUCLEOTIDE SEQUENCE</scope>
</reference>
<sequence length="267" mass="28507">MRHGLLDALLDCGDVVARDRSANHSVVELKAGATRQRGHTEIRHCELAVATGLLLDPTNGLGRSDNGLAVRHANGGGIDVDAELAGQALDRHRHMRVAHATQHGLTRLLHPFDQQHRVLGLQAGQRIAELVVVGLGARHDCNPILRNLAGRSHHGDRRALRGQGIARERGAELGHGGDVASGHLGQRRLFPATQGEQAMEALVRPATAVDQAVVGSDASGQHLEDRQLAHERVGNGLEHVGQRWAGGVGQHRHDIVAGHHPGRAVGR</sequence>